<dbReference type="InterPro" id="IPR005883">
    <property type="entry name" value="PilM"/>
</dbReference>
<dbReference type="AlphaFoldDB" id="A0A2J6WEJ2"/>
<dbReference type="Gene3D" id="3.30.420.40">
    <property type="match status" value="2"/>
</dbReference>
<dbReference type="Gene3D" id="3.30.1490.300">
    <property type="match status" value="1"/>
</dbReference>
<gene>
    <name evidence="2" type="ORF">C0189_02870</name>
</gene>
<feature type="transmembrane region" description="Helical" evidence="1">
    <location>
        <begin position="333"/>
        <end position="354"/>
    </location>
</feature>
<organism evidence="2 3">
    <name type="scientific">Caldisericum exile</name>
    <dbReference type="NCBI Taxonomy" id="693075"/>
    <lineage>
        <taxon>Bacteria</taxon>
        <taxon>Pseudomonadati</taxon>
        <taxon>Caldisericota/Cryosericota group</taxon>
        <taxon>Caldisericota</taxon>
        <taxon>Caldisericia</taxon>
        <taxon>Caldisericales</taxon>
        <taxon>Caldisericaceae</taxon>
        <taxon>Caldisericum</taxon>
    </lineage>
</organism>
<dbReference type="Pfam" id="PF11104">
    <property type="entry name" value="PilM_2"/>
    <property type="match status" value="1"/>
</dbReference>
<proteinExistence type="predicted"/>
<dbReference type="InterPro" id="IPR007813">
    <property type="entry name" value="PilN"/>
</dbReference>
<dbReference type="PANTHER" id="PTHR32432">
    <property type="entry name" value="CELL DIVISION PROTEIN FTSA-RELATED"/>
    <property type="match status" value="1"/>
</dbReference>
<evidence type="ECO:0000313" key="2">
    <source>
        <dbReference type="EMBL" id="PMP67554.1"/>
    </source>
</evidence>
<evidence type="ECO:0000256" key="1">
    <source>
        <dbReference type="SAM" id="Phobius"/>
    </source>
</evidence>
<comment type="caution">
    <text evidence="2">The sequence shown here is derived from an EMBL/GenBank/DDBJ whole genome shotgun (WGS) entry which is preliminary data.</text>
</comment>
<keyword evidence="1" id="KW-1133">Transmembrane helix</keyword>
<keyword evidence="1" id="KW-0812">Transmembrane</keyword>
<accession>A0A2J6WEJ2</accession>
<dbReference type="Pfam" id="PF05137">
    <property type="entry name" value="PilN"/>
    <property type="match status" value="1"/>
</dbReference>
<name>A0A2J6WEJ2_9BACT</name>
<keyword evidence="1" id="KW-0472">Membrane</keyword>
<dbReference type="Proteomes" id="UP000237040">
    <property type="component" value="Unassembled WGS sequence"/>
</dbReference>
<evidence type="ECO:0008006" key="4">
    <source>
        <dbReference type="Google" id="ProtNLM"/>
    </source>
</evidence>
<reference evidence="2 3" key="1">
    <citation type="submission" date="2018-01" db="EMBL/GenBank/DDBJ databases">
        <title>Metagenomic assembled genomes from two thermal pools in the Uzon Caldera, Kamchatka, Russia.</title>
        <authorList>
            <person name="Wilkins L."/>
            <person name="Ettinger C."/>
        </authorList>
    </citation>
    <scope>NUCLEOTIDE SEQUENCE [LARGE SCALE GENOMIC DNA]</scope>
    <source>
        <strain evidence="2">ZAV-07</strain>
    </source>
</reference>
<evidence type="ECO:0000313" key="3">
    <source>
        <dbReference type="Proteomes" id="UP000237040"/>
    </source>
</evidence>
<dbReference type="InterPro" id="IPR050696">
    <property type="entry name" value="FtsA/MreB"/>
</dbReference>
<dbReference type="PANTHER" id="PTHR32432:SF3">
    <property type="entry name" value="ETHANOLAMINE UTILIZATION PROTEIN EUTJ"/>
    <property type="match status" value="1"/>
</dbReference>
<dbReference type="EMBL" id="PNIL01000042">
    <property type="protein sequence ID" value="PMP67554.1"/>
    <property type="molecule type" value="Genomic_DNA"/>
</dbReference>
<protein>
    <recommendedName>
        <fullName evidence="4">Fimbrial assembly protein</fullName>
    </recommendedName>
</protein>
<sequence>MEGRESMKRKFLGLSINENSIRCVALETNNQDFTVNALFEVQFENFDLALNDKEVVESVRTFLKKIRYDEASVSLPASKVLTRIKNVPKIPPSQIVKLIKTEIRDYAIFEGENVSLGFAEIDRNSEGIDIIWAATKESIVLSVLNFLRKIGLKTRRITIPQIALVEFINTFYKEEDNYAIVNVDKDTTTLTISKGKTIIFNYTQDIGFEAFKLNDPSLKGAWVGNIVSSLNYVSRNLNVSVKKIYVSVNDEESFDILSYLSNRVGYPVIMLSIPEDINFDREEDFIRYQKTGGNEFAVPVGLALTSKIKKGEKNYLSITEYFLTEHVSERLKVIATLLVFVVVNGAFIIAFPYFSSSLKSTEEQLSSVLKSISAISKPVEDANKLQIELQKINSTISSLKEVESNIYNMPYYSMVLRELKSLAPSGIELREVSLKEDGSVDLKGVSNSFRSVFSYEENLANAKFIKNATILEIEKDKEGTETFTMQMQMRNVK</sequence>